<dbReference type="Pfam" id="PF00300">
    <property type="entry name" value="His_Phos_1"/>
    <property type="match status" value="1"/>
</dbReference>
<feature type="active site" description="Proton donor/acceptor" evidence="1">
    <location>
        <position position="87"/>
    </location>
</feature>
<evidence type="ECO:0000313" key="4">
    <source>
        <dbReference type="Proteomes" id="UP000321055"/>
    </source>
</evidence>
<name>A0A5C7VY21_9PROT</name>
<dbReference type="Proteomes" id="UP000321055">
    <property type="component" value="Unassembled WGS sequence"/>
</dbReference>
<dbReference type="InterPro" id="IPR029033">
    <property type="entry name" value="His_PPase_superfam"/>
</dbReference>
<dbReference type="SMART" id="SM00855">
    <property type="entry name" value="PGAM"/>
    <property type="match status" value="1"/>
</dbReference>
<evidence type="ECO:0000256" key="2">
    <source>
        <dbReference type="PIRSR" id="PIRSR613078-2"/>
    </source>
</evidence>
<comment type="caution">
    <text evidence="3">The sequence shown here is derived from an EMBL/GenBank/DDBJ whole genome shotgun (WGS) entry which is preliminary data.</text>
</comment>
<evidence type="ECO:0000256" key="1">
    <source>
        <dbReference type="PIRSR" id="PIRSR613078-1"/>
    </source>
</evidence>
<feature type="active site" description="Tele-phosphohistidine intermediate" evidence="1">
    <location>
        <position position="11"/>
    </location>
</feature>
<proteinExistence type="predicted"/>
<feature type="binding site" evidence="2">
    <location>
        <position position="60"/>
    </location>
    <ligand>
        <name>substrate</name>
    </ligand>
</feature>
<dbReference type="InterPro" id="IPR013078">
    <property type="entry name" value="His_Pase_superF_clade-1"/>
</dbReference>
<accession>A0A5C7VY21</accession>
<gene>
    <name evidence="3" type="primary">sixA</name>
    <name evidence="3" type="ORF">E6Q60_01335</name>
</gene>
<sequence length="173" mass="19356">MQKNQLIIMRHAKSDWSDASRSDFDRPLTARGKKAAKQMGQWLKQKQYRIDRILCSPALRAKQTCQLAAEQLDFAQQRVLWEDRIYEASLNDLIALVNQYGAGTHTLLIVGHNPGLDQLLCHLCDDPPLANDSGKLLTTAATAVLDYGTAPISAKAHQAHLQYLIRPKEALIN</sequence>
<dbReference type="Gene3D" id="3.40.50.1240">
    <property type="entry name" value="Phosphoglycerate mutase-like"/>
    <property type="match status" value="1"/>
</dbReference>
<organism evidence="3 4">
    <name type="scientific">Nitrosomonas oligotropha</name>
    <dbReference type="NCBI Taxonomy" id="42354"/>
    <lineage>
        <taxon>Bacteria</taxon>
        <taxon>Pseudomonadati</taxon>
        <taxon>Pseudomonadota</taxon>
        <taxon>Betaproteobacteria</taxon>
        <taxon>Nitrosomonadales</taxon>
        <taxon>Nitrosomonadaceae</taxon>
        <taxon>Nitrosomonas</taxon>
    </lineage>
</organism>
<dbReference type="AlphaFoldDB" id="A0A5C7VY21"/>
<dbReference type="GO" id="GO:0005737">
    <property type="term" value="C:cytoplasm"/>
    <property type="evidence" value="ECO:0007669"/>
    <property type="project" value="InterPro"/>
</dbReference>
<dbReference type="NCBIfam" id="TIGR00249">
    <property type="entry name" value="sixA"/>
    <property type="match status" value="1"/>
</dbReference>
<dbReference type="InterPro" id="IPR004449">
    <property type="entry name" value="SixA"/>
</dbReference>
<dbReference type="PANTHER" id="PTHR47623">
    <property type="entry name" value="OS09G0287300 PROTEIN"/>
    <property type="match status" value="1"/>
</dbReference>
<evidence type="ECO:0000313" key="3">
    <source>
        <dbReference type="EMBL" id="TXI30536.1"/>
    </source>
</evidence>
<dbReference type="EMBL" id="SSFX01000013">
    <property type="protein sequence ID" value="TXI30536.1"/>
    <property type="molecule type" value="Genomic_DNA"/>
</dbReference>
<dbReference type="GO" id="GO:0101006">
    <property type="term" value="F:protein histidine phosphatase activity"/>
    <property type="evidence" value="ECO:0007669"/>
    <property type="project" value="InterPro"/>
</dbReference>
<dbReference type="PANTHER" id="PTHR47623:SF1">
    <property type="entry name" value="OS09G0287300 PROTEIN"/>
    <property type="match status" value="1"/>
</dbReference>
<dbReference type="CDD" id="cd07067">
    <property type="entry name" value="HP_PGM_like"/>
    <property type="match status" value="1"/>
</dbReference>
<dbReference type="SUPFAM" id="SSF53254">
    <property type="entry name" value="Phosphoglycerate mutase-like"/>
    <property type="match status" value="1"/>
</dbReference>
<protein>
    <submittedName>
        <fullName evidence="3">Phosphohistidine phosphatase SixA</fullName>
    </submittedName>
</protein>
<reference evidence="3 4" key="1">
    <citation type="submission" date="2018-09" db="EMBL/GenBank/DDBJ databases">
        <title>Metagenome Assembled Genomes from an Advanced Water Purification Facility.</title>
        <authorList>
            <person name="Stamps B.W."/>
            <person name="Spear J.R."/>
        </authorList>
    </citation>
    <scope>NUCLEOTIDE SEQUENCE [LARGE SCALE GENOMIC DNA]</scope>
    <source>
        <strain evidence="3">Bin_54_1</strain>
    </source>
</reference>